<protein>
    <recommendedName>
        <fullName evidence="6">Tagatose-6-phosphate kinase</fullName>
        <ecNumber evidence="6">2.7.1.144</ecNumber>
    </recommendedName>
</protein>
<comment type="similarity">
    <text evidence="6">Belongs to the carbohydrate kinase PfkB family. LacC subfamily.</text>
</comment>
<dbReference type="GO" id="GO:0016301">
    <property type="term" value="F:kinase activity"/>
    <property type="evidence" value="ECO:0007669"/>
    <property type="project" value="UniProtKB-KW"/>
</dbReference>
<dbReference type="RefSeq" id="WP_379787120.1">
    <property type="nucleotide sequence ID" value="NZ_JBHSHL010000003.1"/>
</dbReference>
<evidence type="ECO:0000256" key="2">
    <source>
        <dbReference type="ARBA" id="ARBA00022679"/>
    </source>
</evidence>
<evidence type="ECO:0000256" key="6">
    <source>
        <dbReference type="PIRNR" id="PIRNR000535"/>
    </source>
</evidence>
<dbReference type="EMBL" id="JBHSHL010000003">
    <property type="protein sequence ID" value="MFC4803673.1"/>
    <property type="molecule type" value="Genomic_DNA"/>
</dbReference>
<evidence type="ECO:0000313" key="8">
    <source>
        <dbReference type="EMBL" id="MFC4803673.1"/>
    </source>
</evidence>
<dbReference type="InterPro" id="IPR002173">
    <property type="entry name" value="Carboh/pur_kinase_PfkB_CS"/>
</dbReference>
<dbReference type="NCBIfam" id="TIGR03168">
    <property type="entry name" value="1-PFK"/>
    <property type="match status" value="1"/>
</dbReference>
<dbReference type="EC" id="2.7.1.144" evidence="6"/>
<proteinExistence type="inferred from homology"/>
<dbReference type="InterPro" id="IPR029056">
    <property type="entry name" value="Ribokinase-like"/>
</dbReference>
<accession>A0ABV9QIP8</accession>
<dbReference type="SUPFAM" id="SSF53613">
    <property type="entry name" value="Ribokinase-like"/>
    <property type="match status" value="1"/>
</dbReference>
<evidence type="ECO:0000256" key="3">
    <source>
        <dbReference type="ARBA" id="ARBA00022741"/>
    </source>
</evidence>
<evidence type="ECO:0000313" key="9">
    <source>
        <dbReference type="Proteomes" id="UP001595916"/>
    </source>
</evidence>
<keyword evidence="2 6" id="KW-0808">Transferase</keyword>
<evidence type="ECO:0000259" key="7">
    <source>
        <dbReference type="Pfam" id="PF00294"/>
    </source>
</evidence>
<keyword evidence="5 6" id="KW-0067">ATP-binding</keyword>
<dbReference type="PANTHER" id="PTHR46566:SF5">
    <property type="entry name" value="1-PHOSPHOFRUCTOKINASE"/>
    <property type="match status" value="1"/>
</dbReference>
<comment type="similarity">
    <text evidence="1">Belongs to the carbohydrate kinase pfkB family.</text>
</comment>
<dbReference type="InterPro" id="IPR017583">
    <property type="entry name" value="Tagatose/fructose_Pkinase"/>
</dbReference>
<dbReference type="Proteomes" id="UP001595916">
    <property type="component" value="Unassembled WGS sequence"/>
</dbReference>
<comment type="catalytic activity">
    <reaction evidence="6">
        <text>D-tagatofuranose 6-phosphate + ATP = D-tagatofuranose 1,6-bisphosphate + ADP + H(+)</text>
        <dbReference type="Rhea" id="RHEA:12420"/>
        <dbReference type="ChEBI" id="CHEBI:15378"/>
        <dbReference type="ChEBI" id="CHEBI:30616"/>
        <dbReference type="ChEBI" id="CHEBI:58694"/>
        <dbReference type="ChEBI" id="CHEBI:58695"/>
        <dbReference type="ChEBI" id="CHEBI:456216"/>
        <dbReference type="EC" id="2.7.1.144"/>
    </reaction>
</comment>
<sequence length="309" mass="34238">MILTITPNPSLDISYVLEDFVLDDINRVRKVGKTAGGKGLNVARVARLLGAEVVATGFLGGRLGEWMVEDLERSGIKPLFAKTDGEVRNCISILHRGKQTEILEEGPCLSRKDEEAFFDLLEGMEEKPSLVTISGSLPAGLDIDFYAKIVHFFNEKEIRVVADTSGTAFAEMVKSDLLPYAIKPNQKELEGFLGRKYDLEELPDLMEKPPFCKIPILLLSLGERGALARREGRWYRITIPTVVPVNPVGSGDATVAGLAYSLERNLETEEGFKTAMACGVLNALEQATGMIDKTKFDDIYRKIVVKEWR</sequence>
<feature type="domain" description="Carbohydrate kinase PfkB" evidence="7">
    <location>
        <begin position="15"/>
        <end position="288"/>
    </location>
</feature>
<gene>
    <name evidence="8" type="ORF">ACFO4R_01130</name>
</gene>
<dbReference type="CDD" id="cd01164">
    <property type="entry name" value="FruK_PfkB_like"/>
    <property type="match status" value="1"/>
</dbReference>
<dbReference type="PROSITE" id="PS00584">
    <property type="entry name" value="PFKB_KINASES_2"/>
    <property type="match status" value="1"/>
</dbReference>
<name>A0ABV9QIP8_9FIRM</name>
<dbReference type="Gene3D" id="3.40.1190.20">
    <property type="match status" value="1"/>
</dbReference>
<keyword evidence="6" id="KW-0423">Lactose metabolism</keyword>
<dbReference type="Pfam" id="PF00294">
    <property type="entry name" value="PfkB"/>
    <property type="match status" value="1"/>
</dbReference>
<dbReference type="PIRSF" id="PIRSF000535">
    <property type="entry name" value="1PFK/6PFK/LacC"/>
    <property type="match status" value="1"/>
</dbReference>
<comment type="pathway">
    <text evidence="6">Carbohydrate metabolism; D-tagatose 6-phosphate degradation; D-glyceraldehyde 3-phosphate and glycerone phosphate from D-tagatose 6-phosphate: step 1/2.</text>
</comment>
<dbReference type="InterPro" id="IPR011611">
    <property type="entry name" value="PfkB_dom"/>
</dbReference>
<evidence type="ECO:0000256" key="4">
    <source>
        <dbReference type="ARBA" id="ARBA00022777"/>
    </source>
</evidence>
<keyword evidence="3 6" id="KW-0547">Nucleotide-binding</keyword>
<dbReference type="PANTHER" id="PTHR46566">
    <property type="entry name" value="1-PHOSPHOFRUCTOKINASE-RELATED"/>
    <property type="match status" value="1"/>
</dbReference>
<evidence type="ECO:0000256" key="1">
    <source>
        <dbReference type="ARBA" id="ARBA00005380"/>
    </source>
</evidence>
<organism evidence="8 9">
    <name type="scientific">Filifactor villosus</name>
    <dbReference type="NCBI Taxonomy" id="29374"/>
    <lineage>
        <taxon>Bacteria</taxon>
        <taxon>Bacillati</taxon>
        <taxon>Bacillota</taxon>
        <taxon>Clostridia</taxon>
        <taxon>Peptostreptococcales</taxon>
        <taxon>Filifactoraceae</taxon>
        <taxon>Filifactor</taxon>
    </lineage>
</organism>
<evidence type="ECO:0000256" key="5">
    <source>
        <dbReference type="ARBA" id="ARBA00022840"/>
    </source>
</evidence>
<comment type="caution">
    <text evidence="8">The sequence shown here is derived from an EMBL/GenBank/DDBJ whole genome shotgun (WGS) entry which is preliminary data.</text>
</comment>
<keyword evidence="9" id="KW-1185">Reference proteome</keyword>
<reference evidence="9" key="1">
    <citation type="journal article" date="2019" name="Int. J. Syst. Evol. Microbiol.">
        <title>The Global Catalogue of Microorganisms (GCM) 10K type strain sequencing project: providing services to taxonomists for standard genome sequencing and annotation.</title>
        <authorList>
            <consortium name="The Broad Institute Genomics Platform"/>
            <consortium name="The Broad Institute Genome Sequencing Center for Infectious Disease"/>
            <person name="Wu L."/>
            <person name="Ma J."/>
        </authorList>
    </citation>
    <scope>NUCLEOTIDE SEQUENCE [LARGE SCALE GENOMIC DNA]</scope>
    <source>
        <strain evidence="9">CCUG 46385</strain>
    </source>
</reference>
<keyword evidence="4 8" id="KW-0418">Kinase</keyword>